<dbReference type="InterPro" id="IPR015943">
    <property type="entry name" value="WD40/YVTN_repeat-like_dom_sf"/>
</dbReference>
<dbReference type="RefSeq" id="WP_342551965.1">
    <property type="nucleotide sequence ID" value="NZ_CP159992.1"/>
</dbReference>
<dbReference type="EMBL" id="CP159992">
    <property type="protein sequence ID" value="XCP96382.1"/>
    <property type="molecule type" value="Genomic_DNA"/>
</dbReference>
<dbReference type="AlphaFoldDB" id="A0AAU8NJY0"/>
<dbReference type="Gene3D" id="2.130.10.10">
    <property type="entry name" value="YVTN repeat-like/Quinoprotein amine dehydrogenase"/>
    <property type="match status" value="1"/>
</dbReference>
<feature type="chain" id="PRO_5043706337" evidence="1">
    <location>
        <begin position="30"/>
        <end position="426"/>
    </location>
</feature>
<dbReference type="SUPFAM" id="SSF50998">
    <property type="entry name" value="Quinoprotein alcohol dehydrogenase-like"/>
    <property type="match status" value="1"/>
</dbReference>
<sequence>MRRCFKKAVMLLLVVVCAAALRLEAPVYAANEAIHATDVWTSQSLFAAPAKKPEVKWGLDFKNYVRHLVVDSKGTLYVISHHFGHPLLTAVTPQGKVKWAKRLEHINSISDMYLYNDSSLVILGNDIPERGRSSEDFGTTSISNYTLNGEQIWEKRYKDYTANYNVDVSKDGVIIFTASYVQVIHNNKPISQGEDIKEEKRLIGVNMDGSEKFNSLLGTEINLSPFFVVSDPIFVKDRIFLTLSSLSSIREKGRVKSGELIQYNLEGKKISGTRYTGENLQSPIYDNHQIYVVGNDDLHIFDAQGKLKKTVKGGFQSTSNSLAPSISKQGDVIFGTNIYHALSKKVTSFNKENQTYFTSEPIIDRNGNLIYHYKNYAKNINVLVSMKLATSKINWKININHNLGDQWLISRDGTIYVTGTKLLAIR</sequence>
<feature type="signal peptide" evidence="1">
    <location>
        <begin position="1"/>
        <end position="29"/>
    </location>
</feature>
<accession>A0AAU8NJY0</accession>
<evidence type="ECO:0000256" key="1">
    <source>
        <dbReference type="SAM" id="SignalP"/>
    </source>
</evidence>
<dbReference type="InterPro" id="IPR011047">
    <property type="entry name" value="Quinoprotein_ADH-like_sf"/>
</dbReference>
<name>A0AAU8NJY0_9BACL</name>
<protein>
    <submittedName>
        <fullName evidence="2">Uncharacterized protein</fullName>
    </submittedName>
</protein>
<evidence type="ECO:0000313" key="2">
    <source>
        <dbReference type="EMBL" id="XCP96382.1"/>
    </source>
</evidence>
<keyword evidence="1" id="KW-0732">Signal</keyword>
<proteinExistence type="predicted"/>
<organism evidence="2">
    <name type="scientific">Paenibacillus sp. AN1007</name>
    <dbReference type="NCBI Taxonomy" id="3151385"/>
    <lineage>
        <taxon>Bacteria</taxon>
        <taxon>Bacillati</taxon>
        <taxon>Bacillota</taxon>
        <taxon>Bacilli</taxon>
        <taxon>Bacillales</taxon>
        <taxon>Paenibacillaceae</taxon>
        <taxon>Paenibacillus</taxon>
    </lineage>
</organism>
<gene>
    <name evidence="2" type="ORF">ABXS70_06675</name>
</gene>
<reference evidence="2" key="1">
    <citation type="submission" date="2024-05" db="EMBL/GenBank/DDBJ databases">
        <title>Draft genome assemblies of 36 bacteria isolated from hibernating arctic ground squirrels.</title>
        <authorList>
            <person name="McKee H."/>
            <person name="Mullen L."/>
            <person name="Drown D.M."/>
            <person name="Duddleston K.N."/>
        </authorList>
    </citation>
    <scope>NUCLEOTIDE SEQUENCE</scope>
    <source>
        <strain evidence="2">AN1007</strain>
    </source>
</reference>